<feature type="chain" id="PRO_5036789036" evidence="1">
    <location>
        <begin position="20"/>
        <end position="174"/>
    </location>
</feature>
<proteinExistence type="predicted"/>
<sequence length="174" mass="20014">MNKILIVFITTLISCSATAQNLSTIKRVDAVVPYGSKKMSKTDVSSFVKANFKYSEIDIDKAVVYQNNHLLISYWDIFANPDFRQKLEKVQKGIVYSIKEDGHTLDYSKIITVNGIRYFVIQYEKNNESVIRFYSEIQPDGVNANGIIQFKKPYEEEAQKALQELLPTIKFKIN</sequence>
<dbReference type="EMBL" id="JACWMX010000005">
    <property type="protein sequence ID" value="MBD1394089.1"/>
    <property type="molecule type" value="Genomic_DNA"/>
</dbReference>
<evidence type="ECO:0000256" key="1">
    <source>
        <dbReference type="SAM" id="SignalP"/>
    </source>
</evidence>
<gene>
    <name evidence="2" type="ORF">IDJ76_13355</name>
</gene>
<dbReference type="RefSeq" id="WP_191163834.1">
    <property type="nucleotide sequence ID" value="NZ_JACWMX010000005.1"/>
</dbReference>
<protein>
    <submittedName>
        <fullName evidence="2">Uncharacterized protein</fullName>
    </submittedName>
</protein>
<comment type="caution">
    <text evidence="2">The sequence shown here is derived from an EMBL/GenBank/DDBJ whole genome shotgun (WGS) entry which is preliminary data.</text>
</comment>
<reference evidence="2" key="1">
    <citation type="submission" date="2020-09" db="EMBL/GenBank/DDBJ databases">
        <title>Novel species of Mucilaginibacter isolated from a glacier on the Tibetan Plateau.</title>
        <authorList>
            <person name="Liu Q."/>
            <person name="Xin Y.-H."/>
        </authorList>
    </citation>
    <scope>NUCLEOTIDE SEQUENCE</scope>
    <source>
        <strain evidence="2">ZB1P21</strain>
    </source>
</reference>
<keyword evidence="1" id="KW-0732">Signal</keyword>
<organism evidence="2 3">
    <name type="scientific">Mucilaginibacter glaciei</name>
    <dbReference type="NCBI Taxonomy" id="2772109"/>
    <lineage>
        <taxon>Bacteria</taxon>
        <taxon>Pseudomonadati</taxon>
        <taxon>Bacteroidota</taxon>
        <taxon>Sphingobacteriia</taxon>
        <taxon>Sphingobacteriales</taxon>
        <taxon>Sphingobacteriaceae</taxon>
        <taxon>Mucilaginibacter</taxon>
    </lineage>
</organism>
<feature type="signal peptide" evidence="1">
    <location>
        <begin position="1"/>
        <end position="19"/>
    </location>
</feature>
<dbReference type="AlphaFoldDB" id="A0A926S3C7"/>
<keyword evidence="3" id="KW-1185">Reference proteome</keyword>
<name>A0A926S3C7_9SPHI</name>
<evidence type="ECO:0000313" key="3">
    <source>
        <dbReference type="Proteomes" id="UP000619078"/>
    </source>
</evidence>
<dbReference type="Proteomes" id="UP000619078">
    <property type="component" value="Unassembled WGS sequence"/>
</dbReference>
<evidence type="ECO:0000313" key="2">
    <source>
        <dbReference type="EMBL" id="MBD1394089.1"/>
    </source>
</evidence>
<dbReference type="PROSITE" id="PS51257">
    <property type="entry name" value="PROKAR_LIPOPROTEIN"/>
    <property type="match status" value="1"/>
</dbReference>
<accession>A0A926S3C7</accession>